<sequence>MEIIFKFGNEQIREQVDVDIPIIKVYELASYHFDMPIANVGLYLNGNFLNSNLSYDIKDGSVIEVQMDR</sequence>
<dbReference type="AlphaFoldDB" id="A0A813P319"/>
<evidence type="ECO:0000313" key="1">
    <source>
        <dbReference type="EMBL" id="CAF0744310.1"/>
    </source>
</evidence>
<organism evidence="1 2">
    <name type="scientific">Brachionus calyciflorus</name>
    <dbReference type="NCBI Taxonomy" id="104777"/>
    <lineage>
        <taxon>Eukaryota</taxon>
        <taxon>Metazoa</taxon>
        <taxon>Spiralia</taxon>
        <taxon>Gnathifera</taxon>
        <taxon>Rotifera</taxon>
        <taxon>Eurotatoria</taxon>
        <taxon>Monogononta</taxon>
        <taxon>Pseudotrocha</taxon>
        <taxon>Ploima</taxon>
        <taxon>Brachionidae</taxon>
        <taxon>Brachionus</taxon>
    </lineage>
</organism>
<protein>
    <submittedName>
        <fullName evidence="1">Uncharacterized protein</fullName>
    </submittedName>
</protein>
<accession>A0A813P319</accession>
<keyword evidence="2" id="KW-1185">Reference proteome</keyword>
<reference evidence="1" key="1">
    <citation type="submission" date="2021-02" db="EMBL/GenBank/DDBJ databases">
        <authorList>
            <person name="Nowell W R."/>
        </authorList>
    </citation>
    <scope>NUCLEOTIDE SEQUENCE</scope>
    <source>
        <strain evidence="1">Ploen Becks lab</strain>
    </source>
</reference>
<proteinExistence type="predicted"/>
<gene>
    <name evidence="1" type="ORF">OXX778_LOCUS3565</name>
</gene>
<evidence type="ECO:0000313" key="2">
    <source>
        <dbReference type="Proteomes" id="UP000663879"/>
    </source>
</evidence>
<dbReference type="SUPFAM" id="SSF54236">
    <property type="entry name" value="Ubiquitin-like"/>
    <property type="match status" value="1"/>
</dbReference>
<dbReference type="EMBL" id="CAJNOC010000319">
    <property type="protein sequence ID" value="CAF0744310.1"/>
    <property type="molecule type" value="Genomic_DNA"/>
</dbReference>
<comment type="caution">
    <text evidence="1">The sequence shown here is derived from an EMBL/GenBank/DDBJ whole genome shotgun (WGS) entry which is preliminary data.</text>
</comment>
<dbReference type="Proteomes" id="UP000663879">
    <property type="component" value="Unassembled WGS sequence"/>
</dbReference>
<dbReference type="InterPro" id="IPR029071">
    <property type="entry name" value="Ubiquitin-like_domsf"/>
</dbReference>
<name>A0A813P319_9BILA</name>